<dbReference type="EMBL" id="CP018258">
    <property type="protein sequence ID" value="APV43936.1"/>
    <property type="molecule type" value="Genomic_DNA"/>
</dbReference>
<dbReference type="InterPro" id="IPR038570">
    <property type="entry name" value="HicA_sf"/>
</dbReference>
<dbReference type="InterPro" id="IPR012933">
    <property type="entry name" value="HicA_mRNA_interferase"/>
</dbReference>
<dbReference type="Gene3D" id="3.30.920.30">
    <property type="entry name" value="Hypothetical protein"/>
    <property type="match status" value="1"/>
</dbReference>
<organism evidence="8 9">
    <name type="scientific">Dehalogenimonas formicexedens</name>
    <dbReference type="NCBI Taxonomy" id="1839801"/>
    <lineage>
        <taxon>Bacteria</taxon>
        <taxon>Bacillati</taxon>
        <taxon>Chloroflexota</taxon>
        <taxon>Dehalococcoidia</taxon>
        <taxon>Dehalococcoidales</taxon>
        <taxon>Dehalococcoidaceae</taxon>
        <taxon>Dehalogenimonas</taxon>
    </lineage>
</organism>
<dbReference type="AlphaFoldDB" id="A0A1P8F625"/>
<dbReference type="SUPFAM" id="SSF54786">
    <property type="entry name" value="YcfA/nrd intein domain"/>
    <property type="match status" value="1"/>
</dbReference>
<keyword evidence="9" id="KW-1185">Reference proteome</keyword>
<accession>A0A1P8F625</accession>
<gene>
    <name evidence="8" type="ORF">Dform_00581</name>
</gene>
<keyword evidence="4" id="KW-0255">Endonuclease</keyword>
<evidence type="ECO:0000256" key="2">
    <source>
        <dbReference type="ARBA" id="ARBA00022649"/>
    </source>
</evidence>
<keyword evidence="6" id="KW-0694">RNA-binding</keyword>
<keyword evidence="2" id="KW-1277">Toxin-antitoxin system</keyword>
<evidence type="ECO:0000313" key="8">
    <source>
        <dbReference type="EMBL" id="APV43936.1"/>
    </source>
</evidence>
<keyword evidence="5" id="KW-0378">Hydrolase</keyword>
<dbReference type="GO" id="GO:0003729">
    <property type="term" value="F:mRNA binding"/>
    <property type="evidence" value="ECO:0007669"/>
    <property type="project" value="InterPro"/>
</dbReference>
<dbReference type="Proteomes" id="UP000185934">
    <property type="component" value="Chromosome"/>
</dbReference>
<dbReference type="Pfam" id="PF07927">
    <property type="entry name" value="HicA_toxin"/>
    <property type="match status" value="1"/>
</dbReference>
<dbReference type="GO" id="GO:0016787">
    <property type="term" value="F:hydrolase activity"/>
    <property type="evidence" value="ECO:0007669"/>
    <property type="project" value="UniProtKB-KW"/>
</dbReference>
<evidence type="ECO:0000256" key="7">
    <source>
        <dbReference type="ARBA" id="ARBA00023016"/>
    </source>
</evidence>
<evidence type="ECO:0000256" key="5">
    <source>
        <dbReference type="ARBA" id="ARBA00022801"/>
    </source>
</evidence>
<evidence type="ECO:0000313" key="9">
    <source>
        <dbReference type="Proteomes" id="UP000185934"/>
    </source>
</evidence>
<dbReference type="RefSeq" id="WP_225973719.1">
    <property type="nucleotide sequence ID" value="NZ_CP018258.1"/>
</dbReference>
<keyword evidence="7" id="KW-0346">Stress response</keyword>
<evidence type="ECO:0000256" key="1">
    <source>
        <dbReference type="ARBA" id="ARBA00006620"/>
    </source>
</evidence>
<reference evidence="9" key="1">
    <citation type="submission" date="2016-11" db="EMBL/GenBank/DDBJ databases">
        <title>Dehalogenimonas formicexedens sp. nov., a chlorinated alkane respiring bacterium isolated from contaminated groundwater.</title>
        <authorList>
            <person name="Key T.A."/>
            <person name="Bowman K.S."/>
            <person name="Lee I."/>
            <person name="Chun J."/>
            <person name="Albuquerque L."/>
            <person name="da Costa M.S."/>
            <person name="Rainey F.A."/>
            <person name="Moe W.M."/>
        </authorList>
    </citation>
    <scope>NUCLEOTIDE SEQUENCE [LARGE SCALE GENOMIC DNA]</scope>
    <source>
        <strain evidence="9">NSZ-14</strain>
    </source>
</reference>
<protein>
    <submittedName>
        <fullName evidence="8">Putative RNA binding protein YcfA, dsRBD-like fold, HicA-like mRNA interferase family</fullName>
    </submittedName>
</protein>
<dbReference type="GO" id="GO:0004519">
    <property type="term" value="F:endonuclease activity"/>
    <property type="evidence" value="ECO:0007669"/>
    <property type="project" value="UniProtKB-KW"/>
</dbReference>
<evidence type="ECO:0000256" key="6">
    <source>
        <dbReference type="ARBA" id="ARBA00022884"/>
    </source>
</evidence>
<proteinExistence type="inferred from homology"/>
<keyword evidence="3" id="KW-0540">Nuclease</keyword>
<dbReference type="STRING" id="1839801.Dform_00581"/>
<evidence type="ECO:0000256" key="3">
    <source>
        <dbReference type="ARBA" id="ARBA00022722"/>
    </source>
</evidence>
<evidence type="ECO:0000256" key="4">
    <source>
        <dbReference type="ARBA" id="ARBA00022759"/>
    </source>
</evidence>
<name>A0A1P8F625_9CHLR</name>
<dbReference type="KEGG" id="dfo:Dform_00581"/>
<sequence>MTSHVPHRTAENVVRILEHHGFLLIGQRGSHQKWRSCVIFKECRQVIVPYHMGRDLPTGTMKSIIDGSGLAFEDFTAT</sequence>
<comment type="similarity">
    <text evidence="1">Belongs to the HicA mRNA interferase family.</text>
</comment>